<reference evidence="2 3" key="2">
    <citation type="submission" date="2017-08" db="EMBL/GenBank/DDBJ databases">
        <authorList>
            <person name="de Groot N.N."/>
        </authorList>
    </citation>
    <scope>NUCLEOTIDE SEQUENCE [LARGE SCALE GENOMIC DNA]</scope>
    <source>
        <strain evidence="2">Orrdi1</strain>
    </source>
</reference>
<keyword evidence="3" id="KW-1185">Reference proteome</keyword>
<sequence length="74" mass="7922">MASLGPHPRINPTVASVAQSELADVPVVQRKRADKLTLEPAGPAKRKCAPVPHDLEDYIPLFDPPAPPALKPKP</sequence>
<dbReference type="EMBL" id="FLRC01000054">
    <property type="protein sequence ID" value="SBT27530.1"/>
    <property type="molecule type" value="Genomic_DNA"/>
</dbReference>
<dbReference type="AlphaFoldDB" id="A0A1C3K7P3"/>
<organism evidence="1 3">
    <name type="scientific">Orrella dioscoreae</name>
    <dbReference type="NCBI Taxonomy" id="1851544"/>
    <lineage>
        <taxon>Bacteria</taxon>
        <taxon>Pseudomonadati</taxon>
        <taxon>Pseudomonadota</taxon>
        <taxon>Betaproteobacteria</taxon>
        <taxon>Burkholderiales</taxon>
        <taxon>Alcaligenaceae</taxon>
        <taxon>Orrella</taxon>
    </lineage>
</organism>
<evidence type="ECO:0000313" key="3">
    <source>
        <dbReference type="Proteomes" id="UP000078558"/>
    </source>
</evidence>
<dbReference type="KEGG" id="odi:ODI_R1250"/>
<dbReference type="EMBL" id="LT907988">
    <property type="protein sequence ID" value="SOE48127.1"/>
    <property type="molecule type" value="Genomic_DNA"/>
</dbReference>
<name>A0A1C3K7P3_9BURK</name>
<dbReference type="Proteomes" id="UP000078558">
    <property type="component" value="Chromosome I"/>
</dbReference>
<reference evidence="1 3" key="1">
    <citation type="submission" date="2016-06" db="EMBL/GenBank/DDBJ databases">
        <authorList>
            <person name="Kjaerup R.B."/>
            <person name="Dalgaard T.S."/>
            <person name="Juul-Madsen H.R."/>
        </authorList>
    </citation>
    <scope>NUCLEOTIDE SEQUENCE [LARGE SCALE GENOMIC DNA]</scope>
    <source>
        <strain evidence="1">Orrdi1</strain>
    </source>
</reference>
<proteinExistence type="predicted"/>
<evidence type="ECO:0000313" key="2">
    <source>
        <dbReference type="EMBL" id="SOE48127.1"/>
    </source>
</evidence>
<gene>
    <name evidence="1" type="ORF">ODI_02432</name>
    <name evidence="2" type="ORF">ODI_R1250</name>
</gene>
<protein>
    <submittedName>
        <fullName evidence="1">Uncharacterized protein</fullName>
    </submittedName>
</protein>
<evidence type="ECO:0000313" key="1">
    <source>
        <dbReference type="EMBL" id="SBT27530.1"/>
    </source>
</evidence>
<accession>A0A1C3K7P3</accession>